<protein>
    <submittedName>
        <fullName evidence="1">Uncharacterized protein</fullName>
    </submittedName>
</protein>
<organism evidence="1 2">
    <name type="scientific">Chitinophaga filiformis</name>
    <name type="common">Myxococcus filiformis</name>
    <name type="synonym">Flexibacter filiformis</name>
    <dbReference type="NCBI Taxonomy" id="104663"/>
    <lineage>
        <taxon>Bacteria</taxon>
        <taxon>Pseudomonadati</taxon>
        <taxon>Bacteroidota</taxon>
        <taxon>Chitinophagia</taxon>
        <taxon>Chitinophagales</taxon>
        <taxon>Chitinophagaceae</taxon>
        <taxon>Chitinophaga</taxon>
    </lineage>
</organism>
<gene>
    <name evidence="1" type="ORF">SAMN04488121_102996</name>
</gene>
<dbReference type="OrthoDB" id="647067at2"/>
<dbReference type="AlphaFoldDB" id="A0A1G7P0F1"/>
<reference evidence="1 2" key="1">
    <citation type="submission" date="2016-10" db="EMBL/GenBank/DDBJ databases">
        <authorList>
            <person name="de Groot N.N."/>
        </authorList>
    </citation>
    <scope>NUCLEOTIDE SEQUENCE [LARGE SCALE GENOMIC DNA]</scope>
    <source>
        <strain evidence="1 2">DSM 527</strain>
    </source>
</reference>
<dbReference type="EMBL" id="FNBN01000002">
    <property type="protein sequence ID" value="SDF79109.1"/>
    <property type="molecule type" value="Genomic_DNA"/>
</dbReference>
<name>A0A1G7P0F1_CHIFI</name>
<accession>A0A1G7P0F1</accession>
<dbReference type="Proteomes" id="UP000199045">
    <property type="component" value="Unassembled WGS sequence"/>
</dbReference>
<evidence type="ECO:0000313" key="1">
    <source>
        <dbReference type="EMBL" id="SDF79109.1"/>
    </source>
</evidence>
<sequence>MIDKSNLKVIAYKDLKTMLPAGNKLAALYEKSKNKTQFDENLFAVHEGDITTEVLNLHDNIYWDTYYKYVNEMEDMVLFQPVVLGNVHCKVLSFSEGLIAGNVETQNMWARYPDRTDNLAQITGSLNVKEVFFMEGKSMKKSTCLVVLGAATVHTLINVSAGEIKSTKLSIQKEFSFPVIYASEDRGKHALKAMDWSNYTLEELTTHFNKELLDMESYQQFNVDHFFSVGTKLSKEYHNYLAGK</sequence>
<evidence type="ECO:0000313" key="2">
    <source>
        <dbReference type="Proteomes" id="UP000199045"/>
    </source>
</evidence>
<dbReference type="RefSeq" id="WP_089831797.1">
    <property type="nucleotide sequence ID" value="NZ_FNBN01000002.1"/>
</dbReference>
<proteinExistence type="predicted"/>